<organism evidence="2 3">
    <name type="scientific">Chondromyces apiculatus DSM 436</name>
    <dbReference type="NCBI Taxonomy" id="1192034"/>
    <lineage>
        <taxon>Bacteria</taxon>
        <taxon>Pseudomonadati</taxon>
        <taxon>Myxococcota</taxon>
        <taxon>Polyangia</taxon>
        <taxon>Polyangiales</taxon>
        <taxon>Polyangiaceae</taxon>
        <taxon>Chondromyces</taxon>
    </lineage>
</organism>
<evidence type="ECO:0000256" key="1">
    <source>
        <dbReference type="SAM" id="MobiDB-lite"/>
    </source>
</evidence>
<gene>
    <name evidence="2" type="ORF">CAP_2059</name>
</gene>
<evidence type="ECO:0000313" key="2">
    <source>
        <dbReference type="EMBL" id="EYE99965.1"/>
    </source>
</evidence>
<dbReference type="AlphaFoldDB" id="A0A017SUK2"/>
<sequence length="43" mass="4453">MRPLSAREKTTGEVPAPSDESELLVVGARVPNESLHAPGLAVA</sequence>
<reference evidence="2 3" key="1">
    <citation type="submission" date="2013-05" db="EMBL/GenBank/DDBJ databases">
        <title>Genome assembly of Chondromyces apiculatus DSM 436.</title>
        <authorList>
            <person name="Sharma G."/>
            <person name="Khatri I."/>
            <person name="Kaur C."/>
            <person name="Mayilraj S."/>
            <person name="Subramanian S."/>
        </authorList>
    </citation>
    <scope>NUCLEOTIDE SEQUENCE [LARGE SCALE GENOMIC DNA]</scope>
    <source>
        <strain evidence="2 3">DSM 436</strain>
    </source>
</reference>
<evidence type="ECO:0000313" key="3">
    <source>
        <dbReference type="Proteomes" id="UP000019678"/>
    </source>
</evidence>
<comment type="caution">
    <text evidence="2">The sequence shown here is derived from an EMBL/GenBank/DDBJ whole genome shotgun (WGS) entry which is preliminary data.</text>
</comment>
<dbReference type="Proteomes" id="UP000019678">
    <property type="component" value="Unassembled WGS sequence"/>
</dbReference>
<protein>
    <submittedName>
        <fullName evidence="2">Uncharacterized protein</fullName>
    </submittedName>
</protein>
<proteinExistence type="predicted"/>
<feature type="region of interest" description="Disordered" evidence="1">
    <location>
        <begin position="1"/>
        <end position="22"/>
    </location>
</feature>
<feature type="compositionally biased region" description="Basic and acidic residues" evidence="1">
    <location>
        <begin position="1"/>
        <end position="11"/>
    </location>
</feature>
<accession>A0A017SUK2</accession>
<name>A0A017SUK2_9BACT</name>
<dbReference type="EMBL" id="ASRX01000166">
    <property type="protein sequence ID" value="EYE99965.1"/>
    <property type="molecule type" value="Genomic_DNA"/>
</dbReference>
<keyword evidence="3" id="KW-1185">Reference proteome</keyword>